<dbReference type="AlphaFoldDB" id="A0A6A5T649"/>
<proteinExistence type="predicted"/>
<evidence type="ECO:0000313" key="2">
    <source>
        <dbReference type="Proteomes" id="UP000800038"/>
    </source>
</evidence>
<dbReference type="Proteomes" id="UP000800038">
    <property type="component" value="Unassembled WGS sequence"/>
</dbReference>
<gene>
    <name evidence="1" type="ORF">EJ02DRAFT_508131</name>
</gene>
<dbReference type="OrthoDB" id="3682141at2759"/>
<evidence type="ECO:0000313" key="1">
    <source>
        <dbReference type="EMBL" id="KAF1947332.1"/>
    </source>
</evidence>
<accession>A0A6A5T649</accession>
<organism evidence="1 2">
    <name type="scientific">Clathrospora elynae</name>
    <dbReference type="NCBI Taxonomy" id="706981"/>
    <lineage>
        <taxon>Eukaryota</taxon>
        <taxon>Fungi</taxon>
        <taxon>Dikarya</taxon>
        <taxon>Ascomycota</taxon>
        <taxon>Pezizomycotina</taxon>
        <taxon>Dothideomycetes</taxon>
        <taxon>Pleosporomycetidae</taxon>
        <taxon>Pleosporales</taxon>
        <taxon>Diademaceae</taxon>
        <taxon>Clathrospora</taxon>
    </lineage>
</organism>
<sequence>MLFAPSSVFHKRLWLAAETGSLVVLATRPTRTTLTLGSPVQVTMPIRTSSTHDNRLHCPQNFRRSGYDDTERVYNKQADGTYRWVAFDQKACDTLTGSMNKNLHQMVRDGGGDPSRFCNRSDMAAYVLRHKQLTHVLRKENEREIFCGSSLVYICPPAAGGTSRALGGCRVDGWSFVLRPSTQPRVTKVVVAYGREVVCFLSGPWTQASSSARSDFSLRHLGSRWIAAAWSTDRLGIMKIFTHPKRILPVS</sequence>
<dbReference type="EMBL" id="ML975999">
    <property type="protein sequence ID" value="KAF1947332.1"/>
    <property type="molecule type" value="Genomic_DNA"/>
</dbReference>
<protein>
    <submittedName>
        <fullName evidence="1">Uncharacterized protein</fullName>
    </submittedName>
</protein>
<name>A0A6A5T649_9PLEO</name>
<keyword evidence="2" id="KW-1185">Reference proteome</keyword>
<reference evidence="1" key="1">
    <citation type="journal article" date="2020" name="Stud. Mycol.">
        <title>101 Dothideomycetes genomes: a test case for predicting lifestyles and emergence of pathogens.</title>
        <authorList>
            <person name="Haridas S."/>
            <person name="Albert R."/>
            <person name="Binder M."/>
            <person name="Bloem J."/>
            <person name="Labutti K."/>
            <person name="Salamov A."/>
            <person name="Andreopoulos B."/>
            <person name="Baker S."/>
            <person name="Barry K."/>
            <person name="Bills G."/>
            <person name="Bluhm B."/>
            <person name="Cannon C."/>
            <person name="Castanera R."/>
            <person name="Culley D."/>
            <person name="Daum C."/>
            <person name="Ezra D."/>
            <person name="Gonzalez J."/>
            <person name="Henrissat B."/>
            <person name="Kuo A."/>
            <person name="Liang C."/>
            <person name="Lipzen A."/>
            <person name="Lutzoni F."/>
            <person name="Magnuson J."/>
            <person name="Mondo S."/>
            <person name="Nolan M."/>
            <person name="Ohm R."/>
            <person name="Pangilinan J."/>
            <person name="Park H.-J."/>
            <person name="Ramirez L."/>
            <person name="Alfaro M."/>
            <person name="Sun H."/>
            <person name="Tritt A."/>
            <person name="Yoshinaga Y."/>
            <person name="Zwiers L.-H."/>
            <person name="Turgeon B."/>
            <person name="Goodwin S."/>
            <person name="Spatafora J."/>
            <person name="Crous P."/>
            <person name="Grigoriev I."/>
        </authorList>
    </citation>
    <scope>NUCLEOTIDE SEQUENCE</scope>
    <source>
        <strain evidence="1">CBS 161.51</strain>
    </source>
</reference>